<dbReference type="EMBL" id="AP014708">
    <property type="protein sequence ID" value="BAQ50390.1"/>
    <property type="molecule type" value="Genomic_DNA"/>
</dbReference>
<dbReference type="PATRIC" id="fig|270351.10.peg.7578"/>
<reference evidence="2" key="2">
    <citation type="submission" date="2015-01" db="EMBL/GenBank/DDBJ databases">
        <title>Complete genome sequence of Methylobacterium aquaticum strain 22A.</title>
        <authorList>
            <person name="Tani A."/>
            <person name="Ogura Y."/>
            <person name="Hayashi T."/>
        </authorList>
    </citation>
    <scope>NUCLEOTIDE SEQUENCE [LARGE SCALE GENOMIC DNA]</scope>
    <source>
        <strain evidence="2">MA-22A</strain>
        <plasmid evidence="2">Plasmid pMaq22A_4p DNA</plasmid>
    </source>
</reference>
<keyword evidence="1" id="KW-0614">Plasmid</keyword>
<dbReference type="Proteomes" id="UP000061432">
    <property type="component" value="Plasmid pMaq22A_4p"/>
</dbReference>
<sequence length="163" mass="17495">MGNHHIDCDYCHRDTRGLSGVKGCYSPAEAARCGNHTSTAQVAEGSPAAPPSLFPIMSLGYRAREEIADLRAHGVQQIVIGLPWGMIEPHEAQAKANHGQTLQRLAERGGLGACEAVAILQGRRWHEMSPGAAQHQLAGLLTRFNAEASRAEAEAEFRATDGF</sequence>
<proteinExistence type="predicted"/>
<accession>A0A0C6G2L3</accession>
<evidence type="ECO:0000313" key="1">
    <source>
        <dbReference type="EMBL" id="BAQ50390.1"/>
    </source>
</evidence>
<dbReference type="AlphaFoldDB" id="A0A0C6G2L3"/>
<dbReference type="RefSeq" id="WP_060851431.1">
    <property type="nucleotide sequence ID" value="NZ_AP014708.1"/>
</dbReference>
<evidence type="ECO:0000313" key="2">
    <source>
        <dbReference type="Proteomes" id="UP000061432"/>
    </source>
</evidence>
<dbReference type="KEGG" id="maqu:Maq22A_4p60175"/>
<organism evidence="1 2">
    <name type="scientific">Methylobacterium aquaticum</name>
    <dbReference type="NCBI Taxonomy" id="270351"/>
    <lineage>
        <taxon>Bacteria</taxon>
        <taxon>Pseudomonadati</taxon>
        <taxon>Pseudomonadota</taxon>
        <taxon>Alphaproteobacteria</taxon>
        <taxon>Hyphomicrobiales</taxon>
        <taxon>Methylobacteriaceae</taxon>
        <taxon>Methylobacterium</taxon>
    </lineage>
</organism>
<name>A0A0C6G2L3_9HYPH</name>
<dbReference type="OrthoDB" id="8482034at2"/>
<gene>
    <name evidence="1" type="ORF">Maq22A_4p60175</name>
</gene>
<protein>
    <submittedName>
        <fullName evidence="1">Uncharacterized protein</fullName>
    </submittedName>
</protein>
<geneLocation type="plasmid" evidence="2">
    <name>pMaq22A_4p DNA</name>
</geneLocation>
<reference evidence="1 2" key="1">
    <citation type="journal article" date="2015" name="Genome Announc.">
        <title>Complete Genome Sequence of Methylobacterium aquaticum Strain 22A, Isolated from Racomitrium japonicum Moss.</title>
        <authorList>
            <person name="Tani A."/>
            <person name="Ogura Y."/>
            <person name="Hayashi T."/>
            <person name="Kimbara K."/>
        </authorList>
    </citation>
    <scope>NUCLEOTIDE SEQUENCE [LARGE SCALE GENOMIC DNA]</scope>
    <source>
        <strain evidence="1 2">MA-22A</strain>
        <plasmid evidence="2">Plasmid pMaq22A_4p DNA</plasmid>
    </source>
</reference>